<keyword evidence="1" id="KW-1133">Transmembrane helix</keyword>
<feature type="transmembrane region" description="Helical" evidence="1">
    <location>
        <begin position="87"/>
        <end position="111"/>
    </location>
</feature>
<sequence length="159" mass="18715">MATNKNRLKLTITKFSILDLLLTFVLYFLYRILVSNSHTNSEGFFSAILEILVILTELGFSFVFFVLMSFNSLVIFFNFIPKIRNTWFLSMMTFLLVPLIVCVFFLVSGLIRFGEYSMSPLMYLMLFLIARIIFSILEFFIFRRKIERVANSLSFENQN</sequence>
<dbReference type="EMBL" id="QFOI01000402">
    <property type="protein sequence ID" value="PZP42897.1"/>
    <property type="molecule type" value="Genomic_DNA"/>
</dbReference>
<proteinExistence type="predicted"/>
<reference evidence="2 3" key="1">
    <citation type="submission" date="2017-11" db="EMBL/GenBank/DDBJ databases">
        <title>Infants hospitalized years apart are colonized by the same room-sourced microbial strains.</title>
        <authorList>
            <person name="Brooks B."/>
            <person name="Olm M.R."/>
            <person name="Firek B.A."/>
            <person name="Baker R."/>
            <person name="Thomas B.C."/>
            <person name="Morowitz M.J."/>
            <person name="Banfield J.F."/>
        </authorList>
    </citation>
    <scope>NUCLEOTIDE SEQUENCE [LARGE SCALE GENOMIC DNA]</scope>
    <source>
        <strain evidence="2">S2_009_000_R2_76</strain>
    </source>
</reference>
<feature type="transmembrane region" description="Helical" evidence="1">
    <location>
        <begin position="12"/>
        <end position="33"/>
    </location>
</feature>
<evidence type="ECO:0000313" key="3">
    <source>
        <dbReference type="Proteomes" id="UP000249645"/>
    </source>
</evidence>
<comment type="caution">
    <text evidence="2">The sequence shown here is derived from an EMBL/GenBank/DDBJ whole genome shotgun (WGS) entry which is preliminary data.</text>
</comment>
<protein>
    <submittedName>
        <fullName evidence="2">Uncharacterized protein</fullName>
    </submittedName>
</protein>
<evidence type="ECO:0000313" key="2">
    <source>
        <dbReference type="EMBL" id="PZP42897.1"/>
    </source>
</evidence>
<name>A0A2W5EMX7_9SPHI</name>
<feature type="transmembrane region" description="Helical" evidence="1">
    <location>
        <begin position="123"/>
        <end position="142"/>
    </location>
</feature>
<dbReference type="Proteomes" id="UP000249645">
    <property type="component" value="Unassembled WGS sequence"/>
</dbReference>
<dbReference type="AlphaFoldDB" id="A0A2W5EMX7"/>
<keyword evidence="1" id="KW-0472">Membrane</keyword>
<evidence type="ECO:0000256" key="1">
    <source>
        <dbReference type="SAM" id="Phobius"/>
    </source>
</evidence>
<organism evidence="2 3">
    <name type="scientific">Pseudopedobacter saltans</name>
    <dbReference type="NCBI Taxonomy" id="151895"/>
    <lineage>
        <taxon>Bacteria</taxon>
        <taxon>Pseudomonadati</taxon>
        <taxon>Bacteroidota</taxon>
        <taxon>Sphingobacteriia</taxon>
        <taxon>Sphingobacteriales</taxon>
        <taxon>Sphingobacteriaceae</taxon>
        <taxon>Pseudopedobacter</taxon>
    </lineage>
</organism>
<keyword evidence="1" id="KW-0812">Transmembrane</keyword>
<feature type="transmembrane region" description="Helical" evidence="1">
    <location>
        <begin position="53"/>
        <end position="80"/>
    </location>
</feature>
<accession>A0A2W5EMX7</accession>
<gene>
    <name evidence="2" type="ORF">DI598_16395</name>
</gene>